<dbReference type="RefSeq" id="WP_344424714.1">
    <property type="nucleotide sequence ID" value="NZ_BAAAQK010000025.1"/>
</dbReference>
<proteinExistence type="predicted"/>
<feature type="transmembrane region" description="Helical" evidence="1">
    <location>
        <begin position="62"/>
        <end position="84"/>
    </location>
</feature>
<feature type="transmembrane region" description="Helical" evidence="1">
    <location>
        <begin position="147"/>
        <end position="169"/>
    </location>
</feature>
<feature type="transmembrane region" description="Helical" evidence="1">
    <location>
        <begin position="122"/>
        <end position="141"/>
    </location>
</feature>
<gene>
    <name evidence="2" type="ORF">GCM10009836_60260</name>
</gene>
<evidence type="ECO:0000256" key="1">
    <source>
        <dbReference type="SAM" id="Phobius"/>
    </source>
</evidence>
<feature type="transmembrane region" description="Helical" evidence="1">
    <location>
        <begin position="29"/>
        <end position="50"/>
    </location>
</feature>
<evidence type="ECO:0000313" key="2">
    <source>
        <dbReference type="EMBL" id="GAA1871403.1"/>
    </source>
</evidence>
<keyword evidence="1" id="KW-1133">Transmembrane helix</keyword>
<evidence type="ECO:0000313" key="3">
    <source>
        <dbReference type="Proteomes" id="UP001500449"/>
    </source>
</evidence>
<reference evidence="2 3" key="1">
    <citation type="journal article" date="2019" name="Int. J. Syst. Evol. Microbiol.">
        <title>The Global Catalogue of Microorganisms (GCM) 10K type strain sequencing project: providing services to taxonomists for standard genome sequencing and annotation.</title>
        <authorList>
            <consortium name="The Broad Institute Genomics Platform"/>
            <consortium name="The Broad Institute Genome Sequencing Center for Infectious Disease"/>
            <person name="Wu L."/>
            <person name="Ma J."/>
        </authorList>
    </citation>
    <scope>NUCLEOTIDE SEQUENCE [LARGE SCALE GENOMIC DNA]</scope>
    <source>
        <strain evidence="2 3">JCM 16009</strain>
    </source>
</reference>
<feature type="transmembrane region" description="Helical" evidence="1">
    <location>
        <begin position="90"/>
        <end position="110"/>
    </location>
</feature>
<sequence length="181" mass="18120">MITRVGTALTGLATVYVVALLVGMQDPGWAYAARGLIHLAELAVLLGVVGSGAAGRGVLARIGAGLAGLGLVGMAVAEVLTNAAPGPSDLLFSIAPNLVGIGLILVGVAVIRAGVWSGWRRFVVLALGIVVFVVMTPLLIVSGGPPAPAGLVAVLVWEALWTLIGVAALTSPALRREPVPA</sequence>
<keyword evidence="1" id="KW-0472">Membrane</keyword>
<organism evidence="2 3">
    <name type="scientific">Pseudonocardia ailaonensis</name>
    <dbReference type="NCBI Taxonomy" id="367279"/>
    <lineage>
        <taxon>Bacteria</taxon>
        <taxon>Bacillati</taxon>
        <taxon>Actinomycetota</taxon>
        <taxon>Actinomycetes</taxon>
        <taxon>Pseudonocardiales</taxon>
        <taxon>Pseudonocardiaceae</taxon>
        <taxon>Pseudonocardia</taxon>
    </lineage>
</organism>
<comment type="caution">
    <text evidence="2">The sequence shown here is derived from an EMBL/GenBank/DDBJ whole genome shotgun (WGS) entry which is preliminary data.</text>
</comment>
<accession>A0ABN2NK70</accession>
<keyword evidence="1" id="KW-0812">Transmembrane</keyword>
<dbReference type="EMBL" id="BAAAQK010000025">
    <property type="protein sequence ID" value="GAA1871403.1"/>
    <property type="molecule type" value="Genomic_DNA"/>
</dbReference>
<name>A0ABN2NK70_9PSEU</name>
<keyword evidence="3" id="KW-1185">Reference proteome</keyword>
<evidence type="ECO:0008006" key="4">
    <source>
        <dbReference type="Google" id="ProtNLM"/>
    </source>
</evidence>
<protein>
    <recommendedName>
        <fullName evidence="4">DUF998 domain-containing protein</fullName>
    </recommendedName>
</protein>
<dbReference type="Proteomes" id="UP001500449">
    <property type="component" value="Unassembled WGS sequence"/>
</dbReference>